<evidence type="ECO:0000313" key="1">
    <source>
        <dbReference type="EMBL" id="XBO49793.1"/>
    </source>
</evidence>
<dbReference type="EMBL" id="CP157485">
    <property type="protein sequence ID" value="XBO49793.1"/>
    <property type="molecule type" value="Genomic_DNA"/>
</dbReference>
<dbReference type="Gene3D" id="1.10.10.10">
    <property type="entry name" value="Winged helix-like DNA-binding domain superfamily/Winged helix DNA-binding domain"/>
    <property type="match status" value="1"/>
</dbReference>
<gene>
    <name evidence="1" type="ORF">ABEG20_09295</name>
</gene>
<dbReference type="InterPro" id="IPR036388">
    <property type="entry name" value="WH-like_DNA-bd_sf"/>
</dbReference>
<proteinExistence type="predicted"/>
<dbReference type="InterPro" id="IPR036390">
    <property type="entry name" value="WH_DNA-bd_sf"/>
</dbReference>
<sequence>MMQEEQRIAERILMVAGQRGAGKSTCPSEIARMLFPNDWRKKMGAIMQVATNLSIDGRISITQKGKAVDVEKIKGPVRIKQCTLSR</sequence>
<organism evidence="1">
    <name type="scientific">Pedobacter sp. KACC 23697</name>
    <dbReference type="NCBI Taxonomy" id="3149230"/>
    <lineage>
        <taxon>Bacteria</taxon>
        <taxon>Pseudomonadati</taxon>
        <taxon>Bacteroidota</taxon>
        <taxon>Sphingobacteriia</taxon>
        <taxon>Sphingobacteriales</taxon>
        <taxon>Sphingobacteriaceae</taxon>
        <taxon>Pedobacter</taxon>
    </lineage>
</organism>
<dbReference type="SUPFAM" id="SSF46785">
    <property type="entry name" value="Winged helix' DNA-binding domain"/>
    <property type="match status" value="1"/>
</dbReference>
<dbReference type="RefSeq" id="WP_406827101.1">
    <property type="nucleotide sequence ID" value="NZ_CP157485.1"/>
</dbReference>
<dbReference type="Pfam" id="PF11625">
    <property type="entry name" value="DUF3253"/>
    <property type="match status" value="1"/>
</dbReference>
<dbReference type="AlphaFoldDB" id="A0AAU7KBE0"/>
<dbReference type="InterPro" id="IPR021660">
    <property type="entry name" value="DUF3253"/>
</dbReference>
<reference evidence="1" key="1">
    <citation type="submission" date="2024-05" db="EMBL/GenBank/DDBJ databases">
        <authorList>
            <person name="Kim S."/>
            <person name="Heo J."/>
            <person name="Choi H."/>
            <person name="Choi Y."/>
            <person name="Kwon S.-W."/>
            <person name="Kim Y."/>
        </authorList>
    </citation>
    <scope>NUCLEOTIDE SEQUENCE</scope>
    <source>
        <strain evidence="1">KACC 23697</strain>
    </source>
</reference>
<accession>A0AAU7KBE0</accession>
<name>A0AAU7KBE0_9SPHI</name>
<protein>
    <submittedName>
        <fullName evidence="1">DUF3253 domain-containing protein</fullName>
    </submittedName>
</protein>